<sequence>MRFALIGALLAAASTPAHARVSQRGIDALEAALNAQDSATAVLTARCASGAITATPVRGEDALPAPDLNDTLSMAETDEPGYRHVRLSCGGVVLSQAHNWYVPARLTPEMNAALATTDTPFGKVAAPLLFQRQRLNTQRGAAPGCPTDTVLSQRALLRLPDGRPLALVVECYTPAAAAQ</sequence>
<evidence type="ECO:0008006" key="4">
    <source>
        <dbReference type="Google" id="ProtNLM"/>
    </source>
</evidence>
<keyword evidence="1" id="KW-0732">Signal</keyword>
<name>A0ABW9X946_9SPHN</name>
<evidence type="ECO:0000313" key="2">
    <source>
        <dbReference type="EMBL" id="NBC35051.1"/>
    </source>
</evidence>
<dbReference type="RefSeq" id="WP_161716354.1">
    <property type="nucleotide sequence ID" value="NZ_JAAAPO010000001.1"/>
</dbReference>
<dbReference type="Gene3D" id="3.40.1410.10">
    <property type="entry name" value="Chorismate lyase-like"/>
    <property type="match status" value="1"/>
</dbReference>
<dbReference type="SUPFAM" id="SSF64288">
    <property type="entry name" value="Chorismate lyase-like"/>
    <property type="match status" value="1"/>
</dbReference>
<evidence type="ECO:0000313" key="3">
    <source>
        <dbReference type="Proteomes" id="UP000753724"/>
    </source>
</evidence>
<dbReference type="Proteomes" id="UP000753724">
    <property type="component" value="Unassembled WGS sequence"/>
</dbReference>
<organism evidence="2 3">
    <name type="scientific">Novosphingobium ovatum</name>
    <dbReference type="NCBI Taxonomy" id="1908523"/>
    <lineage>
        <taxon>Bacteria</taxon>
        <taxon>Pseudomonadati</taxon>
        <taxon>Pseudomonadota</taxon>
        <taxon>Alphaproteobacteria</taxon>
        <taxon>Sphingomonadales</taxon>
        <taxon>Sphingomonadaceae</taxon>
        <taxon>Novosphingobium</taxon>
    </lineage>
</organism>
<feature type="chain" id="PRO_5046521223" description="Chorismate lyase" evidence="1">
    <location>
        <begin position="20"/>
        <end position="179"/>
    </location>
</feature>
<dbReference type="EMBL" id="JAAAPO010000001">
    <property type="protein sequence ID" value="NBC35051.1"/>
    <property type="molecule type" value="Genomic_DNA"/>
</dbReference>
<dbReference type="InterPro" id="IPR028978">
    <property type="entry name" value="Chorismate_lyase_/UTRA_dom_sf"/>
</dbReference>
<reference evidence="3" key="1">
    <citation type="submission" date="2020-01" db="EMBL/GenBank/DDBJ databases">
        <title>Sphingomonas sp. strain CSW-10.</title>
        <authorList>
            <person name="Chen W.-M."/>
        </authorList>
    </citation>
    <scope>NUCLEOTIDE SEQUENCE [LARGE SCALE GENOMIC DNA]</scope>
    <source>
        <strain evidence="3">FSY-8</strain>
    </source>
</reference>
<feature type="signal peptide" evidence="1">
    <location>
        <begin position="1"/>
        <end position="19"/>
    </location>
</feature>
<evidence type="ECO:0000256" key="1">
    <source>
        <dbReference type="SAM" id="SignalP"/>
    </source>
</evidence>
<gene>
    <name evidence="2" type="ORF">GTZ99_00595</name>
</gene>
<protein>
    <recommendedName>
        <fullName evidence="4">Chorismate lyase</fullName>
    </recommendedName>
</protein>
<accession>A0ABW9X946</accession>
<proteinExistence type="predicted"/>
<comment type="caution">
    <text evidence="2">The sequence shown here is derived from an EMBL/GenBank/DDBJ whole genome shotgun (WGS) entry which is preliminary data.</text>
</comment>
<keyword evidence="3" id="KW-1185">Reference proteome</keyword>